<feature type="domain" description="Recombinase" evidence="3">
    <location>
        <begin position="159"/>
        <end position="299"/>
    </location>
</feature>
<evidence type="ECO:0000256" key="2">
    <source>
        <dbReference type="ARBA" id="ARBA00023172"/>
    </source>
</evidence>
<dbReference type="GO" id="GO:0003677">
    <property type="term" value="F:DNA binding"/>
    <property type="evidence" value="ECO:0007669"/>
    <property type="project" value="UniProtKB-KW"/>
</dbReference>
<dbReference type="Gene3D" id="3.40.50.1390">
    <property type="entry name" value="Resolvase, N-terminal catalytic domain"/>
    <property type="match status" value="1"/>
</dbReference>
<accession>A0A1S2PAX2</accession>
<dbReference type="EMBL" id="MLYP01000043">
    <property type="protein sequence ID" value="OIJ90891.1"/>
    <property type="molecule type" value="Genomic_DNA"/>
</dbReference>
<organism evidence="4 5">
    <name type="scientific">Streptomyces colonosanans</name>
    <dbReference type="NCBI Taxonomy" id="1428652"/>
    <lineage>
        <taxon>Bacteria</taxon>
        <taxon>Bacillati</taxon>
        <taxon>Actinomycetota</taxon>
        <taxon>Actinomycetes</taxon>
        <taxon>Kitasatosporales</taxon>
        <taxon>Streptomycetaceae</taxon>
        <taxon>Streptomyces</taxon>
    </lineage>
</organism>
<name>A0A1S2PAX2_9ACTN</name>
<evidence type="ECO:0000259" key="3">
    <source>
        <dbReference type="PROSITE" id="PS51737"/>
    </source>
</evidence>
<dbReference type="STRING" id="1428652.BIV24_17075"/>
<keyword evidence="1" id="KW-0238">DNA-binding</keyword>
<comment type="caution">
    <text evidence="4">The sequence shown here is derived from an EMBL/GenBank/DDBJ whole genome shotgun (WGS) entry which is preliminary data.</text>
</comment>
<evidence type="ECO:0000313" key="5">
    <source>
        <dbReference type="Proteomes" id="UP000179935"/>
    </source>
</evidence>
<dbReference type="PANTHER" id="PTHR30461">
    <property type="entry name" value="DNA-INVERTASE FROM LAMBDOID PROPHAGE"/>
    <property type="match status" value="1"/>
</dbReference>
<reference evidence="4 5" key="1">
    <citation type="submission" date="2016-10" db="EMBL/GenBank/DDBJ databases">
        <title>Genome sequence of Streptomyces sp. MUSC 93.</title>
        <authorList>
            <person name="Lee L.-H."/>
            <person name="Ser H.-L."/>
            <person name="Law J.W.-F."/>
        </authorList>
    </citation>
    <scope>NUCLEOTIDE SEQUENCE [LARGE SCALE GENOMIC DNA]</scope>
    <source>
        <strain evidence="4 5">MUSC 93</strain>
    </source>
</reference>
<dbReference type="PANTHER" id="PTHR30461:SF2">
    <property type="entry name" value="SERINE RECOMBINASE PINE-RELATED"/>
    <property type="match status" value="1"/>
</dbReference>
<evidence type="ECO:0000313" key="4">
    <source>
        <dbReference type="EMBL" id="OIJ90891.1"/>
    </source>
</evidence>
<dbReference type="AlphaFoldDB" id="A0A1S2PAX2"/>
<keyword evidence="5" id="KW-1185">Reference proteome</keyword>
<dbReference type="Pfam" id="PF00239">
    <property type="entry name" value="Resolvase"/>
    <property type="match status" value="1"/>
</dbReference>
<dbReference type="InterPro" id="IPR036162">
    <property type="entry name" value="Resolvase-like_N_sf"/>
</dbReference>
<evidence type="ECO:0000256" key="1">
    <source>
        <dbReference type="ARBA" id="ARBA00023125"/>
    </source>
</evidence>
<dbReference type="InterPro" id="IPR011109">
    <property type="entry name" value="DNA_bind_recombinase_dom"/>
</dbReference>
<dbReference type="Pfam" id="PF07508">
    <property type="entry name" value="Recombinase"/>
    <property type="match status" value="1"/>
</dbReference>
<keyword evidence="2" id="KW-0233">DNA recombination</keyword>
<dbReference type="PROSITE" id="PS51737">
    <property type="entry name" value="RECOMBINASE_DNA_BIND"/>
    <property type="match status" value="1"/>
</dbReference>
<dbReference type="InterPro" id="IPR006119">
    <property type="entry name" value="Resolv_N"/>
</dbReference>
<dbReference type="Proteomes" id="UP000179935">
    <property type="component" value="Unassembled WGS sequence"/>
</dbReference>
<gene>
    <name evidence="4" type="ORF">BIV24_17075</name>
</gene>
<dbReference type="InterPro" id="IPR038109">
    <property type="entry name" value="DNA_bind_recomb_sf"/>
</dbReference>
<dbReference type="InterPro" id="IPR050639">
    <property type="entry name" value="SSR_resolvase"/>
</dbReference>
<dbReference type="SUPFAM" id="SSF53041">
    <property type="entry name" value="Resolvase-like"/>
    <property type="match status" value="1"/>
</dbReference>
<proteinExistence type="predicted"/>
<dbReference type="SMART" id="SM00857">
    <property type="entry name" value="Resolvase"/>
    <property type="match status" value="1"/>
</dbReference>
<dbReference type="GO" id="GO:0000150">
    <property type="term" value="F:DNA strand exchange activity"/>
    <property type="evidence" value="ECO:0007669"/>
    <property type="project" value="InterPro"/>
</dbReference>
<protein>
    <recommendedName>
        <fullName evidence="3">Recombinase domain-containing protein</fullName>
    </recommendedName>
</protein>
<sequence>MGSVRLSKYTDASTSPEVQTEFIYEGARAIGGEVVGWANDTDISALKTTPWEREQLRYWLDNPAEWDAMIFQRMDRAVRSMGDMADLGRYAKKHGKRLIFASGPGGGRLELDFSSPMSELIMLILAFAAQLEGQTIMERNKGAAAHLQSLGRWAGGIIPYGTIPVRKTFSDGNEGWWLGRDVDTTWQHVMEMVALAIEGKGYAAIRDHLTEIKAITPKNHRARLATPPRDRDPESKWNDTTIRDILRSQFLRGYQVREDGTVVRDAQGSPVKAGEALVDDDTWYKLQTALADLSRPDAGRPKRKDGHPLLGVLQCEHCDVNAYHHWVISRKKLRPYGRAIVDAVKRSGLPYVHDDAAERLTVTVPGRTAAVVNATRKVARAEAEVAVASGDDVTFHSGKLRVDELTALWEALGLGDGLDGVTGARKRHLFACKGAHHPDGVPKPSIDFEETLKWVDTEFVERLGRLRRTEVVTTAGVDNRPAIAELSADIKSLMAQLPKLRGVAADVGANQLNGLSDKLAELEKTPYIPPQRRTVELDRTWGHDWAETDWGPVRLQMLMDAGVKIYMRNMDRVRQPVGERLRMEIGTHVAPEDDALADVAYQESL</sequence>
<dbReference type="Gene3D" id="3.90.1750.20">
    <property type="entry name" value="Putative Large Serine Recombinase, Chain B, Domain 2"/>
    <property type="match status" value="1"/>
</dbReference>